<accession>A0ACC2DIC9</accession>
<organism evidence="1 2">
    <name type="scientific">Diphasiastrum complanatum</name>
    <name type="common">Issler's clubmoss</name>
    <name type="synonym">Lycopodium complanatum</name>
    <dbReference type="NCBI Taxonomy" id="34168"/>
    <lineage>
        <taxon>Eukaryota</taxon>
        <taxon>Viridiplantae</taxon>
        <taxon>Streptophyta</taxon>
        <taxon>Embryophyta</taxon>
        <taxon>Tracheophyta</taxon>
        <taxon>Lycopodiopsida</taxon>
        <taxon>Lycopodiales</taxon>
        <taxon>Lycopodiaceae</taxon>
        <taxon>Lycopodioideae</taxon>
        <taxon>Diphasiastrum</taxon>
    </lineage>
</organism>
<dbReference type="Proteomes" id="UP001162992">
    <property type="component" value="Chromosome 6"/>
</dbReference>
<name>A0ACC2DIC9_DIPCM</name>
<evidence type="ECO:0000313" key="1">
    <source>
        <dbReference type="EMBL" id="KAJ7553941.1"/>
    </source>
</evidence>
<dbReference type="EMBL" id="CM055097">
    <property type="protein sequence ID" value="KAJ7553941.1"/>
    <property type="molecule type" value="Genomic_DNA"/>
</dbReference>
<comment type="caution">
    <text evidence="1">The sequence shown here is derived from an EMBL/GenBank/DDBJ whole genome shotgun (WGS) entry which is preliminary data.</text>
</comment>
<gene>
    <name evidence="1" type="ORF">O6H91_06G119400</name>
</gene>
<evidence type="ECO:0000313" key="2">
    <source>
        <dbReference type="Proteomes" id="UP001162992"/>
    </source>
</evidence>
<reference evidence="2" key="1">
    <citation type="journal article" date="2024" name="Proc. Natl. Acad. Sci. U.S.A.">
        <title>Extraordinary preservation of gene collinearity over three hundred million years revealed in homosporous lycophytes.</title>
        <authorList>
            <person name="Li C."/>
            <person name="Wickell D."/>
            <person name="Kuo L.Y."/>
            <person name="Chen X."/>
            <person name="Nie B."/>
            <person name="Liao X."/>
            <person name="Peng D."/>
            <person name="Ji J."/>
            <person name="Jenkins J."/>
            <person name="Williams M."/>
            <person name="Shu S."/>
            <person name="Plott C."/>
            <person name="Barry K."/>
            <person name="Rajasekar S."/>
            <person name="Grimwood J."/>
            <person name="Han X."/>
            <person name="Sun S."/>
            <person name="Hou Z."/>
            <person name="He W."/>
            <person name="Dai G."/>
            <person name="Sun C."/>
            <person name="Schmutz J."/>
            <person name="Leebens-Mack J.H."/>
            <person name="Li F.W."/>
            <person name="Wang L."/>
        </authorList>
    </citation>
    <scope>NUCLEOTIDE SEQUENCE [LARGE SCALE GENOMIC DNA]</scope>
    <source>
        <strain evidence="2">cv. PW_Plant_1</strain>
    </source>
</reference>
<proteinExistence type="predicted"/>
<sequence length="900" mass="99628">MAGIAYRHLIQKKIVLRHYLFDSCRSRTGLLCRGLSNRASECLLDADSRLLQQEQHGSAIDLSYPTYMVWGANTGVGKTLVSTGLATSILRSEESALKDQTDRLERVSFQGCSDKEMSRLSAKNVLYVKPFQTGFPRDSDARFVAQKVSEFGKMHYGGLTQELIVSNLSVHASAAAQAAVCASKGEYEGIYSEEHGRRDLCASSLDCKTLWSWCNAVSPHLAVSMEGGAVGDKYAVDSLRETLWNFNKNYEAKATVDKPFPQSFRTWGIVETAGGVASPGPSGAPQCDLYRPLRLPGLLVGDGKLGGISCTISAYESLLLRGYDTIAIVLIDFGLGNAQHLRSYLQDKVPILQLSPLPKLSSDLTNWFQQSFETFTKLQKLLEQAFVGRLQRLEEMPKKASQILWWPFTQHSFVLEKNVTVIDSRCGPHFATYKGYMASEKEKIVQQFDACASWWTQGPDPQLQQEIAREVAYTAGRYGHVMFPENVHEPALKCAELLLEGVGKGWADRVYYSDNGSTSIEIALKMAFRRFSLDHGLLYGQRSSVGLKGENLQFKVLALKGSYHGDTLGAMEAQASSPYTGFFQQPWYSGRGFFLDPPTVFCKDGHWHLHLPNILNVFCGADMKKGWKSRDYIFAKDRDGSKLAMLYLNSIGDFLSRLVAEQPDVHTAALIIEPVIHGAGGMHIVDPLYQRVLVQECKRRKIPVIFDEVFAGCWRLGAESAAEILGCVPDIACYAKLLTGGVVPLAATLSQEKFFQAFEGSSKLDALLHGHSFTAHPIGCSAAIKALKYYKNPSKNSNFLPSKARLKELWDQDLVADISAHPIVERIISLGTVFALELHATHAESGYSSMLASNLIERLKSDGIYARPLGNVVYLMCGPMTSVTCCTDLLQRLFSHLKVF</sequence>
<protein>
    <submittedName>
        <fullName evidence="1">Uncharacterized protein</fullName>
    </submittedName>
</protein>
<keyword evidence="2" id="KW-1185">Reference proteome</keyword>